<feature type="region of interest" description="Disordered" evidence="1">
    <location>
        <begin position="40"/>
        <end position="73"/>
    </location>
</feature>
<evidence type="ECO:0000256" key="1">
    <source>
        <dbReference type="SAM" id="MobiDB-lite"/>
    </source>
</evidence>
<dbReference type="Proteomes" id="UP000502677">
    <property type="component" value="Chromosome"/>
</dbReference>
<proteinExistence type="predicted"/>
<dbReference type="KEGG" id="lvi:G7068_02425"/>
<evidence type="ECO:0000313" key="2">
    <source>
        <dbReference type="EMBL" id="QIK62181.1"/>
    </source>
</evidence>
<protein>
    <submittedName>
        <fullName evidence="2">Uncharacterized protein</fullName>
    </submittedName>
</protein>
<dbReference type="AlphaFoldDB" id="A0A6G7XCT3"/>
<reference evidence="2 3" key="1">
    <citation type="submission" date="2020-03" db="EMBL/GenBank/DDBJ databases">
        <title>Leucobacter sp. nov., isolated from beetles.</title>
        <authorList>
            <person name="Hyun D.-W."/>
            <person name="Bae J.-W."/>
        </authorList>
    </citation>
    <scope>NUCLEOTIDE SEQUENCE [LARGE SCALE GENOMIC DNA]</scope>
    <source>
        <strain evidence="2 3">HDW9C</strain>
    </source>
</reference>
<name>A0A6G7XCT3_9MICO</name>
<gene>
    <name evidence="2" type="ORF">G7068_02425</name>
</gene>
<organism evidence="2 3">
    <name type="scientific">Leucobacter viscericola</name>
    <dbReference type="NCBI Taxonomy" id="2714935"/>
    <lineage>
        <taxon>Bacteria</taxon>
        <taxon>Bacillati</taxon>
        <taxon>Actinomycetota</taxon>
        <taxon>Actinomycetes</taxon>
        <taxon>Micrococcales</taxon>
        <taxon>Microbacteriaceae</taxon>
        <taxon>Leucobacter</taxon>
    </lineage>
</organism>
<evidence type="ECO:0000313" key="3">
    <source>
        <dbReference type="Proteomes" id="UP000502677"/>
    </source>
</evidence>
<dbReference type="EMBL" id="CP049863">
    <property type="protein sequence ID" value="QIK62181.1"/>
    <property type="molecule type" value="Genomic_DNA"/>
</dbReference>
<accession>A0A6G7XCT3</accession>
<feature type="compositionally biased region" description="Polar residues" evidence="1">
    <location>
        <begin position="40"/>
        <end position="49"/>
    </location>
</feature>
<feature type="region of interest" description="Disordered" evidence="1">
    <location>
        <begin position="103"/>
        <end position="124"/>
    </location>
</feature>
<dbReference type="RefSeq" id="WP_166288351.1">
    <property type="nucleotide sequence ID" value="NZ_CP049863.1"/>
</dbReference>
<keyword evidence="3" id="KW-1185">Reference proteome</keyword>
<sequence length="124" mass="13208">MRTRSVILPLVLTVAFALFVPSFWMIDVFQSQTPEAMIVTSDQPSTSSAAAGAPWSVADEGSDDLDPFTPLTPPHVPLSATALSMDPVILPPPMQITQVDFNLRDALPPSASQEVPTTPPLPQA</sequence>